<sequence>YPVVVLLGRAHFGVISKGMEDALLCILDCISKIGMEFFVVFSCSAEGAQCHAKDK</sequence>
<evidence type="ECO:0000256" key="5">
    <source>
        <dbReference type="ARBA" id="ARBA00023136"/>
    </source>
</evidence>
<evidence type="ECO:0000313" key="6">
    <source>
        <dbReference type="EMBL" id="CAE7261099.1"/>
    </source>
</evidence>
<organism evidence="6 7">
    <name type="scientific">Symbiodinium pilosum</name>
    <name type="common">Dinoflagellate</name>
    <dbReference type="NCBI Taxonomy" id="2952"/>
    <lineage>
        <taxon>Eukaryota</taxon>
        <taxon>Sar</taxon>
        <taxon>Alveolata</taxon>
        <taxon>Dinophyceae</taxon>
        <taxon>Suessiales</taxon>
        <taxon>Symbiodiniaceae</taxon>
        <taxon>Symbiodinium</taxon>
    </lineage>
</organism>
<protein>
    <submittedName>
        <fullName evidence="6">Uncharacterized protein</fullName>
    </submittedName>
</protein>
<comment type="subcellular location">
    <subcellularLocation>
        <location evidence="1">Membrane</location>
        <topology evidence="1">Multi-pass membrane protein</topology>
    </subcellularLocation>
</comment>
<feature type="non-terminal residue" evidence="6">
    <location>
        <position position="1"/>
    </location>
</feature>
<proteinExistence type="inferred from homology"/>
<keyword evidence="4" id="KW-1133">Transmembrane helix</keyword>
<comment type="caution">
    <text evidence="6">The sequence shown here is derived from an EMBL/GenBank/DDBJ whole genome shotgun (WGS) entry which is preliminary data.</text>
</comment>
<dbReference type="OrthoDB" id="10261467at2759"/>
<reference evidence="6" key="1">
    <citation type="submission" date="2021-02" db="EMBL/GenBank/DDBJ databases">
        <authorList>
            <person name="Dougan E. K."/>
            <person name="Rhodes N."/>
            <person name="Thang M."/>
            <person name="Chan C."/>
        </authorList>
    </citation>
    <scope>NUCLEOTIDE SEQUENCE</scope>
</reference>
<evidence type="ECO:0000256" key="3">
    <source>
        <dbReference type="ARBA" id="ARBA00022692"/>
    </source>
</evidence>
<gene>
    <name evidence="6" type="ORF">SPIL2461_LOCUS5475</name>
</gene>
<dbReference type="InterPro" id="IPR001425">
    <property type="entry name" value="Arc/bac/fun_rhodopsins"/>
</dbReference>
<evidence type="ECO:0000256" key="4">
    <source>
        <dbReference type="ARBA" id="ARBA00022989"/>
    </source>
</evidence>
<comment type="similarity">
    <text evidence="2">Belongs to the archaeal/bacterial/fungal opsin family.</text>
</comment>
<keyword evidence="7" id="KW-1185">Reference proteome</keyword>
<evidence type="ECO:0000313" key="7">
    <source>
        <dbReference type="Proteomes" id="UP000649617"/>
    </source>
</evidence>
<keyword evidence="5" id="KW-0472">Membrane</keyword>
<dbReference type="Proteomes" id="UP000649617">
    <property type="component" value="Unassembled WGS sequence"/>
</dbReference>
<evidence type="ECO:0000256" key="2">
    <source>
        <dbReference type="ARBA" id="ARBA00008130"/>
    </source>
</evidence>
<dbReference type="GO" id="GO:0016020">
    <property type="term" value="C:membrane"/>
    <property type="evidence" value="ECO:0007669"/>
    <property type="project" value="UniProtKB-SubCell"/>
</dbReference>
<evidence type="ECO:0000256" key="1">
    <source>
        <dbReference type="ARBA" id="ARBA00004141"/>
    </source>
</evidence>
<dbReference type="Gene3D" id="4.10.290.10">
    <property type="entry name" value="Bacteriorhodopsin Fragment"/>
    <property type="match status" value="1"/>
</dbReference>
<dbReference type="Pfam" id="PF01036">
    <property type="entry name" value="Bac_rhodopsin"/>
    <property type="match status" value="1"/>
</dbReference>
<keyword evidence="3" id="KW-0812">Transmembrane</keyword>
<dbReference type="AlphaFoldDB" id="A0A812MKZ4"/>
<dbReference type="EMBL" id="CAJNIZ010007771">
    <property type="protein sequence ID" value="CAE7261099.1"/>
    <property type="molecule type" value="Genomic_DNA"/>
</dbReference>
<name>A0A812MKZ4_SYMPI</name>
<accession>A0A812MKZ4</accession>